<keyword evidence="4 7" id="KW-1133">Transmembrane helix</keyword>
<organism evidence="9 10">
    <name type="scientific">Macrophomina phaseolina</name>
    <dbReference type="NCBI Taxonomy" id="35725"/>
    <lineage>
        <taxon>Eukaryota</taxon>
        <taxon>Fungi</taxon>
        <taxon>Dikarya</taxon>
        <taxon>Ascomycota</taxon>
        <taxon>Pezizomycotina</taxon>
        <taxon>Dothideomycetes</taxon>
        <taxon>Dothideomycetes incertae sedis</taxon>
        <taxon>Botryosphaeriales</taxon>
        <taxon>Botryosphaeriaceae</taxon>
        <taxon>Macrophomina</taxon>
    </lineage>
</organism>
<dbReference type="Pfam" id="PF02656">
    <property type="entry name" value="DUF202"/>
    <property type="match status" value="1"/>
</dbReference>
<evidence type="ECO:0000313" key="10">
    <source>
        <dbReference type="Proteomes" id="UP000774617"/>
    </source>
</evidence>
<keyword evidence="3 7" id="KW-0812">Transmembrane</keyword>
<dbReference type="PANTHER" id="PTHR34187:SF2">
    <property type="entry name" value="DUF202 DOMAIN-CONTAINING PROTEIN"/>
    <property type="match status" value="1"/>
</dbReference>
<evidence type="ECO:0000256" key="4">
    <source>
        <dbReference type="ARBA" id="ARBA00022989"/>
    </source>
</evidence>
<evidence type="ECO:0000256" key="7">
    <source>
        <dbReference type="SAM" id="Phobius"/>
    </source>
</evidence>
<evidence type="ECO:0000313" key="9">
    <source>
        <dbReference type="EMBL" id="KAH7050257.1"/>
    </source>
</evidence>
<sequence>MERRWSAARQTSLSEREAARDYHSSSADETTGILRADRNGIGQRAYNTNGTTNTAGYGSRASSVRSRRRADGANRADTVAATAAASGDAGLGLDAEVTEKEGWWKRLAEKYGSVELDNKGSVARDHLALERTFLAWLRTSLSFASIGIAVTQLFRLNTSISNGHSDDQHERLRHVGKPLGATFIAISIVILLIGFHRYFESQHYVIRGKFPASRGSIVLVSAVAGALIVSSLVVVLVVAPKAFERR</sequence>
<feature type="region of interest" description="Disordered" evidence="6">
    <location>
        <begin position="1"/>
        <end position="76"/>
    </location>
</feature>
<feature type="transmembrane region" description="Helical" evidence="7">
    <location>
        <begin position="175"/>
        <end position="195"/>
    </location>
</feature>
<dbReference type="InterPro" id="IPR003807">
    <property type="entry name" value="DUF202"/>
</dbReference>
<dbReference type="InterPro" id="IPR052053">
    <property type="entry name" value="IM_YidH-like"/>
</dbReference>
<keyword evidence="2" id="KW-1003">Cell membrane</keyword>
<dbReference type="EMBL" id="JAGTJR010000013">
    <property type="protein sequence ID" value="KAH7050257.1"/>
    <property type="molecule type" value="Genomic_DNA"/>
</dbReference>
<dbReference type="PANTHER" id="PTHR34187">
    <property type="entry name" value="FGR18P"/>
    <property type="match status" value="1"/>
</dbReference>
<evidence type="ECO:0000256" key="1">
    <source>
        <dbReference type="ARBA" id="ARBA00004651"/>
    </source>
</evidence>
<evidence type="ECO:0000256" key="2">
    <source>
        <dbReference type="ARBA" id="ARBA00022475"/>
    </source>
</evidence>
<dbReference type="Proteomes" id="UP000774617">
    <property type="component" value="Unassembled WGS sequence"/>
</dbReference>
<protein>
    <recommendedName>
        <fullName evidence="8">DUF202 domain-containing protein</fullName>
    </recommendedName>
</protein>
<accession>A0ABQ8GAX2</accession>
<comment type="caution">
    <text evidence="9">The sequence shown here is derived from an EMBL/GenBank/DDBJ whole genome shotgun (WGS) entry which is preliminary data.</text>
</comment>
<comment type="subcellular location">
    <subcellularLocation>
        <location evidence="1">Cell membrane</location>
        <topology evidence="1">Multi-pass membrane protein</topology>
    </subcellularLocation>
</comment>
<evidence type="ECO:0000256" key="5">
    <source>
        <dbReference type="ARBA" id="ARBA00023136"/>
    </source>
</evidence>
<evidence type="ECO:0000256" key="3">
    <source>
        <dbReference type="ARBA" id="ARBA00022692"/>
    </source>
</evidence>
<reference evidence="9 10" key="1">
    <citation type="journal article" date="2021" name="Nat. Commun.">
        <title>Genetic determinants of endophytism in the Arabidopsis root mycobiome.</title>
        <authorList>
            <person name="Mesny F."/>
            <person name="Miyauchi S."/>
            <person name="Thiergart T."/>
            <person name="Pickel B."/>
            <person name="Atanasova L."/>
            <person name="Karlsson M."/>
            <person name="Huettel B."/>
            <person name="Barry K.W."/>
            <person name="Haridas S."/>
            <person name="Chen C."/>
            <person name="Bauer D."/>
            <person name="Andreopoulos W."/>
            <person name="Pangilinan J."/>
            <person name="LaButti K."/>
            <person name="Riley R."/>
            <person name="Lipzen A."/>
            <person name="Clum A."/>
            <person name="Drula E."/>
            <person name="Henrissat B."/>
            <person name="Kohler A."/>
            <person name="Grigoriev I.V."/>
            <person name="Martin F.M."/>
            <person name="Hacquard S."/>
        </authorList>
    </citation>
    <scope>NUCLEOTIDE SEQUENCE [LARGE SCALE GENOMIC DNA]</scope>
    <source>
        <strain evidence="9 10">MPI-SDFR-AT-0080</strain>
    </source>
</reference>
<keyword evidence="5 7" id="KW-0472">Membrane</keyword>
<proteinExistence type="predicted"/>
<gene>
    <name evidence="9" type="ORF">B0J12DRAFT_573794</name>
</gene>
<evidence type="ECO:0000256" key="6">
    <source>
        <dbReference type="SAM" id="MobiDB-lite"/>
    </source>
</evidence>
<evidence type="ECO:0000259" key="8">
    <source>
        <dbReference type="Pfam" id="PF02656"/>
    </source>
</evidence>
<keyword evidence="10" id="KW-1185">Reference proteome</keyword>
<name>A0ABQ8GAX2_9PEZI</name>
<feature type="transmembrane region" description="Helical" evidence="7">
    <location>
        <begin position="133"/>
        <end position="155"/>
    </location>
</feature>
<feature type="transmembrane region" description="Helical" evidence="7">
    <location>
        <begin position="216"/>
        <end position="239"/>
    </location>
</feature>
<feature type="domain" description="DUF202" evidence="8">
    <location>
        <begin position="124"/>
        <end position="203"/>
    </location>
</feature>
<feature type="compositionally biased region" description="Low complexity" evidence="6">
    <location>
        <begin position="45"/>
        <end position="64"/>
    </location>
</feature>
<feature type="compositionally biased region" description="Basic and acidic residues" evidence="6">
    <location>
        <begin position="14"/>
        <end position="23"/>
    </location>
</feature>